<dbReference type="Proteomes" id="UP001194468">
    <property type="component" value="Unassembled WGS sequence"/>
</dbReference>
<dbReference type="AlphaFoldDB" id="A0AAD4BDJ2"/>
<comment type="caution">
    <text evidence="2">The sequence shown here is derived from an EMBL/GenBank/DDBJ whole genome shotgun (WGS) entry which is preliminary data.</text>
</comment>
<keyword evidence="3" id="KW-1185">Reference proteome</keyword>
<dbReference type="EMBL" id="WHUW01000146">
    <property type="protein sequence ID" value="KAF8421134.1"/>
    <property type="molecule type" value="Genomic_DNA"/>
</dbReference>
<sequence length="54" mass="6358">VRQTARYEIMQVHIPTTLPLERQRPSGSACNARRTAQRVKGINERRPQQRRRCS</sequence>
<name>A0AAD4BDJ2_BOLED</name>
<reference evidence="2" key="1">
    <citation type="submission" date="2019-10" db="EMBL/GenBank/DDBJ databases">
        <authorList>
            <consortium name="DOE Joint Genome Institute"/>
            <person name="Kuo A."/>
            <person name="Miyauchi S."/>
            <person name="Kiss E."/>
            <person name="Drula E."/>
            <person name="Kohler A."/>
            <person name="Sanchez-Garcia M."/>
            <person name="Andreopoulos B."/>
            <person name="Barry K.W."/>
            <person name="Bonito G."/>
            <person name="Buee M."/>
            <person name="Carver A."/>
            <person name="Chen C."/>
            <person name="Cichocki N."/>
            <person name="Clum A."/>
            <person name="Culley D."/>
            <person name="Crous P.W."/>
            <person name="Fauchery L."/>
            <person name="Girlanda M."/>
            <person name="Hayes R."/>
            <person name="Keri Z."/>
            <person name="LaButti K."/>
            <person name="Lipzen A."/>
            <person name="Lombard V."/>
            <person name="Magnuson J."/>
            <person name="Maillard F."/>
            <person name="Morin E."/>
            <person name="Murat C."/>
            <person name="Nolan M."/>
            <person name="Ohm R."/>
            <person name="Pangilinan J."/>
            <person name="Pereira M."/>
            <person name="Perotto S."/>
            <person name="Peter M."/>
            <person name="Riley R."/>
            <person name="Sitrit Y."/>
            <person name="Stielow B."/>
            <person name="Szollosi G."/>
            <person name="Zifcakova L."/>
            <person name="Stursova M."/>
            <person name="Spatafora J.W."/>
            <person name="Tedersoo L."/>
            <person name="Vaario L.-M."/>
            <person name="Yamada A."/>
            <person name="Yan M."/>
            <person name="Wang P."/>
            <person name="Xu J."/>
            <person name="Bruns T."/>
            <person name="Baldrian P."/>
            <person name="Vilgalys R."/>
            <person name="Henrissat B."/>
            <person name="Grigoriev I.V."/>
            <person name="Hibbett D."/>
            <person name="Nagy L.G."/>
            <person name="Martin F.M."/>
        </authorList>
    </citation>
    <scope>NUCLEOTIDE SEQUENCE</scope>
    <source>
        <strain evidence="2">BED1</strain>
    </source>
</reference>
<accession>A0AAD4BDJ2</accession>
<reference evidence="2" key="2">
    <citation type="journal article" date="2020" name="Nat. Commun.">
        <title>Large-scale genome sequencing of mycorrhizal fungi provides insights into the early evolution of symbiotic traits.</title>
        <authorList>
            <person name="Miyauchi S."/>
            <person name="Kiss E."/>
            <person name="Kuo A."/>
            <person name="Drula E."/>
            <person name="Kohler A."/>
            <person name="Sanchez-Garcia M."/>
            <person name="Morin E."/>
            <person name="Andreopoulos B."/>
            <person name="Barry K.W."/>
            <person name="Bonito G."/>
            <person name="Buee M."/>
            <person name="Carver A."/>
            <person name="Chen C."/>
            <person name="Cichocki N."/>
            <person name="Clum A."/>
            <person name="Culley D."/>
            <person name="Crous P.W."/>
            <person name="Fauchery L."/>
            <person name="Girlanda M."/>
            <person name="Hayes R.D."/>
            <person name="Keri Z."/>
            <person name="LaButti K."/>
            <person name="Lipzen A."/>
            <person name="Lombard V."/>
            <person name="Magnuson J."/>
            <person name="Maillard F."/>
            <person name="Murat C."/>
            <person name="Nolan M."/>
            <person name="Ohm R.A."/>
            <person name="Pangilinan J."/>
            <person name="Pereira M.F."/>
            <person name="Perotto S."/>
            <person name="Peter M."/>
            <person name="Pfister S."/>
            <person name="Riley R."/>
            <person name="Sitrit Y."/>
            <person name="Stielow J.B."/>
            <person name="Szollosi G."/>
            <person name="Zifcakova L."/>
            <person name="Stursova M."/>
            <person name="Spatafora J.W."/>
            <person name="Tedersoo L."/>
            <person name="Vaario L.M."/>
            <person name="Yamada A."/>
            <person name="Yan M."/>
            <person name="Wang P."/>
            <person name="Xu J."/>
            <person name="Bruns T."/>
            <person name="Baldrian P."/>
            <person name="Vilgalys R."/>
            <person name="Dunand C."/>
            <person name="Henrissat B."/>
            <person name="Grigoriev I.V."/>
            <person name="Hibbett D."/>
            <person name="Nagy L.G."/>
            <person name="Martin F.M."/>
        </authorList>
    </citation>
    <scope>NUCLEOTIDE SEQUENCE</scope>
    <source>
        <strain evidence="2">BED1</strain>
    </source>
</reference>
<protein>
    <submittedName>
        <fullName evidence="2">Uncharacterized protein</fullName>
    </submittedName>
</protein>
<feature type="non-terminal residue" evidence="2">
    <location>
        <position position="1"/>
    </location>
</feature>
<evidence type="ECO:0000313" key="3">
    <source>
        <dbReference type="Proteomes" id="UP001194468"/>
    </source>
</evidence>
<gene>
    <name evidence="2" type="ORF">L210DRAFT_3573698</name>
</gene>
<proteinExistence type="predicted"/>
<evidence type="ECO:0000256" key="1">
    <source>
        <dbReference type="SAM" id="MobiDB-lite"/>
    </source>
</evidence>
<organism evidence="2 3">
    <name type="scientific">Boletus edulis BED1</name>
    <dbReference type="NCBI Taxonomy" id="1328754"/>
    <lineage>
        <taxon>Eukaryota</taxon>
        <taxon>Fungi</taxon>
        <taxon>Dikarya</taxon>
        <taxon>Basidiomycota</taxon>
        <taxon>Agaricomycotina</taxon>
        <taxon>Agaricomycetes</taxon>
        <taxon>Agaricomycetidae</taxon>
        <taxon>Boletales</taxon>
        <taxon>Boletineae</taxon>
        <taxon>Boletaceae</taxon>
        <taxon>Boletoideae</taxon>
        <taxon>Boletus</taxon>
    </lineage>
</organism>
<evidence type="ECO:0000313" key="2">
    <source>
        <dbReference type="EMBL" id="KAF8421134.1"/>
    </source>
</evidence>
<feature type="region of interest" description="Disordered" evidence="1">
    <location>
        <begin position="21"/>
        <end position="54"/>
    </location>
</feature>